<dbReference type="PANTHER" id="PTHR21666:SF270">
    <property type="entry name" value="MUREIN HYDROLASE ACTIVATOR ENVC"/>
    <property type="match status" value="1"/>
</dbReference>
<evidence type="ECO:0000313" key="2">
    <source>
        <dbReference type="EMBL" id="PMQ22061.1"/>
    </source>
</evidence>
<dbReference type="EMBL" id="PNQX01000001">
    <property type="protein sequence ID" value="PMQ22061.1"/>
    <property type="molecule type" value="Genomic_DNA"/>
</dbReference>
<evidence type="ECO:0000259" key="1">
    <source>
        <dbReference type="Pfam" id="PF01551"/>
    </source>
</evidence>
<dbReference type="Gene3D" id="2.70.70.10">
    <property type="entry name" value="Glucose Permease (Domain IIA)"/>
    <property type="match status" value="1"/>
</dbReference>
<accession>A0A2N7S7E3</accession>
<dbReference type="PANTHER" id="PTHR21666">
    <property type="entry name" value="PEPTIDASE-RELATED"/>
    <property type="match status" value="1"/>
</dbReference>
<protein>
    <submittedName>
        <fullName evidence="2">Peptidase M23</fullName>
    </submittedName>
</protein>
<name>A0A2N7S7E3_9MICC</name>
<comment type="caution">
    <text evidence="2">The sequence shown here is derived from an EMBL/GenBank/DDBJ whole genome shotgun (WGS) entry which is preliminary data.</text>
</comment>
<dbReference type="InterPro" id="IPR050570">
    <property type="entry name" value="Cell_wall_metabolism_enzyme"/>
</dbReference>
<dbReference type="GO" id="GO:0004222">
    <property type="term" value="F:metalloendopeptidase activity"/>
    <property type="evidence" value="ECO:0007669"/>
    <property type="project" value="TreeGrafter"/>
</dbReference>
<dbReference type="Proteomes" id="UP000235739">
    <property type="component" value="Unassembled WGS sequence"/>
</dbReference>
<dbReference type="InterPro" id="IPR011055">
    <property type="entry name" value="Dup_hybrid_motif"/>
</dbReference>
<dbReference type="CDD" id="cd12797">
    <property type="entry name" value="M23_peptidase"/>
    <property type="match status" value="1"/>
</dbReference>
<evidence type="ECO:0000313" key="3">
    <source>
        <dbReference type="Proteomes" id="UP000235739"/>
    </source>
</evidence>
<proteinExistence type="predicted"/>
<gene>
    <name evidence="2" type="ORF">CIK84_08720</name>
</gene>
<dbReference type="SUPFAM" id="SSF51261">
    <property type="entry name" value="Duplicated hybrid motif"/>
    <property type="match status" value="1"/>
</dbReference>
<reference evidence="2 3" key="1">
    <citation type="journal article" date="2017" name="Elife">
        <title>Extensive horizontal gene transfer in cheese-associated bacteria.</title>
        <authorList>
            <person name="Bonham K.S."/>
            <person name="Wolfe B.E."/>
            <person name="Dutton R.J."/>
        </authorList>
    </citation>
    <scope>NUCLEOTIDE SEQUENCE [LARGE SCALE GENOMIC DNA]</scope>
    <source>
        <strain evidence="2 3">JB182</strain>
    </source>
</reference>
<dbReference type="AlphaFoldDB" id="A0A2N7S7E3"/>
<sequence>MRTALTTADGWQWPLAGVPEIQEPFDRPAEKWLSGHRGIDLAASAGDTVHAPQRGWVSFASVIVDRPVLVIDHGHGFITSLEPVAADVSPGDWLETGAVVGEVASGAHCADRCIHWGVRLDGEYIDPALLIRDMRPSILLPLRG</sequence>
<dbReference type="InterPro" id="IPR016047">
    <property type="entry name" value="M23ase_b-sheet_dom"/>
</dbReference>
<organism evidence="2 3">
    <name type="scientific">Glutamicibacter arilaitensis</name>
    <dbReference type="NCBI Taxonomy" id="256701"/>
    <lineage>
        <taxon>Bacteria</taxon>
        <taxon>Bacillati</taxon>
        <taxon>Actinomycetota</taxon>
        <taxon>Actinomycetes</taxon>
        <taxon>Micrococcales</taxon>
        <taxon>Micrococcaceae</taxon>
        <taxon>Glutamicibacter</taxon>
    </lineage>
</organism>
<feature type="domain" description="M23ase beta-sheet core" evidence="1">
    <location>
        <begin position="35"/>
        <end position="127"/>
    </location>
</feature>
<dbReference type="Pfam" id="PF01551">
    <property type="entry name" value="Peptidase_M23"/>
    <property type="match status" value="1"/>
</dbReference>